<dbReference type="PANTHER" id="PTHR48094">
    <property type="entry name" value="PROTEIN/NUCLEIC ACID DEGLYCASE DJ-1-RELATED"/>
    <property type="match status" value="1"/>
</dbReference>
<dbReference type="Gene3D" id="3.40.50.880">
    <property type="match status" value="1"/>
</dbReference>
<dbReference type="Proteomes" id="UP001497392">
    <property type="component" value="Unassembled WGS sequence"/>
</dbReference>
<sequence>MSDAPAVLFAATSANKVGSLETGCWWGYEPIIASPKGDKVPIDPKSKQEQYLTSTSRDFLKDDEAMDKLNNSVRVHEVDPNDFVALFVPGGHGIMVDGPKDMKPLVEAFAKQDKLVAAVCHGPGALTEAELNGKPLVKGKKVTGFSNSEEKSFGADKEVPFSLEDRLKERGADYHKGADWSPFVVTDGQLITGQNPQSSQALGKAMADALGAASR</sequence>
<keyword evidence="2" id="KW-0456">Lyase</keyword>
<evidence type="ECO:0000256" key="4">
    <source>
        <dbReference type="SAM" id="MobiDB-lite"/>
    </source>
</evidence>
<evidence type="ECO:0000313" key="6">
    <source>
        <dbReference type="EMBL" id="CAL5224243.1"/>
    </source>
</evidence>
<protein>
    <submittedName>
        <fullName evidence="6">G6896 protein</fullName>
    </submittedName>
</protein>
<dbReference type="CDD" id="cd03141">
    <property type="entry name" value="GATase1_Hsp31_like"/>
    <property type="match status" value="1"/>
</dbReference>
<proteinExistence type="inferred from homology"/>
<comment type="caution">
    <text evidence="6">The sequence shown here is derived from an EMBL/GenBank/DDBJ whole genome shotgun (WGS) entry which is preliminary data.</text>
</comment>
<reference evidence="6 7" key="1">
    <citation type="submission" date="2024-06" db="EMBL/GenBank/DDBJ databases">
        <authorList>
            <person name="Kraege A."/>
            <person name="Thomma B."/>
        </authorList>
    </citation>
    <scope>NUCLEOTIDE SEQUENCE [LARGE SCALE GENOMIC DNA]</scope>
</reference>
<evidence type="ECO:0000313" key="7">
    <source>
        <dbReference type="Proteomes" id="UP001497392"/>
    </source>
</evidence>
<dbReference type="InterPro" id="IPR029062">
    <property type="entry name" value="Class_I_gatase-like"/>
</dbReference>
<keyword evidence="1" id="KW-0346">Stress response</keyword>
<evidence type="ECO:0000256" key="2">
    <source>
        <dbReference type="ARBA" id="ARBA00023239"/>
    </source>
</evidence>
<name>A0ABP1FWH5_9CHLO</name>
<evidence type="ECO:0000259" key="5">
    <source>
        <dbReference type="Pfam" id="PF01965"/>
    </source>
</evidence>
<comment type="similarity">
    <text evidence="3">Belongs to the peptidase C56 family. HSP31-like subfamily.</text>
</comment>
<evidence type="ECO:0000256" key="3">
    <source>
        <dbReference type="ARBA" id="ARBA00038493"/>
    </source>
</evidence>
<accession>A0ABP1FWH5</accession>
<dbReference type="InterPro" id="IPR002818">
    <property type="entry name" value="DJ-1/PfpI"/>
</dbReference>
<dbReference type="Pfam" id="PF01965">
    <property type="entry name" value="DJ-1_PfpI"/>
    <property type="match status" value="1"/>
</dbReference>
<dbReference type="InterPro" id="IPR050325">
    <property type="entry name" value="Prot/Nucl_acid_deglycase"/>
</dbReference>
<feature type="compositionally biased region" description="Polar residues" evidence="4">
    <location>
        <begin position="191"/>
        <end position="201"/>
    </location>
</feature>
<keyword evidence="7" id="KW-1185">Reference proteome</keyword>
<organism evidence="6 7">
    <name type="scientific">Coccomyxa viridis</name>
    <dbReference type="NCBI Taxonomy" id="1274662"/>
    <lineage>
        <taxon>Eukaryota</taxon>
        <taxon>Viridiplantae</taxon>
        <taxon>Chlorophyta</taxon>
        <taxon>core chlorophytes</taxon>
        <taxon>Trebouxiophyceae</taxon>
        <taxon>Trebouxiophyceae incertae sedis</taxon>
        <taxon>Coccomyxaceae</taxon>
        <taxon>Coccomyxa</taxon>
    </lineage>
</organism>
<evidence type="ECO:0000256" key="1">
    <source>
        <dbReference type="ARBA" id="ARBA00023016"/>
    </source>
</evidence>
<dbReference type="EMBL" id="CAXHTA020000010">
    <property type="protein sequence ID" value="CAL5224243.1"/>
    <property type="molecule type" value="Genomic_DNA"/>
</dbReference>
<feature type="region of interest" description="Disordered" evidence="4">
    <location>
        <begin position="191"/>
        <end position="215"/>
    </location>
</feature>
<dbReference type="PANTHER" id="PTHR48094:SF11">
    <property type="entry name" value="GLUTATHIONE-INDEPENDENT GLYOXALASE HSP31-RELATED"/>
    <property type="match status" value="1"/>
</dbReference>
<feature type="domain" description="DJ-1/PfpI" evidence="5">
    <location>
        <begin position="73"/>
        <end position="206"/>
    </location>
</feature>
<dbReference type="SUPFAM" id="SSF52317">
    <property type="entry name" value="Class I glutamine amidotransferase-like"/>
    <property type="match status" value="1"/>
</dbReference>
<gene>
    <name evidence="6" type="primary">g6896</name>
    <name evidence="6" type="ORF">VP750_LOCUS5902</name>
</gene>